<dbReference type="AlphaFoldDB" id="A0ABD0MA88"/>
<evidence type="ECO:0000313" key="3">
    <source>
        <dbReference type="EMBL" id="KAK7508492.1"/>
    </source>
</evidence>
<reference evidence="3 4" key="1">
    <citation type="journal article" date="2023" name="Sci. Data">
        <title>Genome assembly of the Korean intertidal mud-creeper Batillaria attramentaria.</title>
        <authorList>
            <person name="Patra A.K."/>
            <person name="Ho P.T."/>
            <person name="Jun S."/>
            <person name="Lee S.J."/>
            <person name="Kim Y."/>
            <person name="Won Y.J."/>
        </authorList>
    </citation>
    <scope>NUCLEOTIDE SEQUENCE [LARGE SCALE GENOMIC DNA]</scope>
    <source>
        <strain evidence="3">Wonlab-2016</strain>
    </source>
</reference>
<feature type="chain" id="PRO_5044776602" evidence="2">
    <location>
        <begin position="27"/>
        <end position="165"/>
    </location>
</feature>
<organism evidence="3 4">
    <name type="scientific">Batillaria attramentaria</name>
    <dbReference type="NCBI Taxonomy" id="370345"/>
    <lineage>
        <taxon>Eukaryota</taxon>
        <taxon>Metazoa</taxon>
        <taxon>Spiralia</taxon>
        <taxon>Lophotrochozoa</taxon>
        <taxon>Mollusca</taxon>
        <taxon>Gastropoda</taxon>
        <taxon>Caenogastropoda</taxon>
        <taxon>Sorbeoconcha</taxon>
        <taxon>Cerithioidea</taxon>
        <taxon>Batillariidae</taxon>
        <taxon>Batillaria</taxon>
    </lineage>
</organism>
<feature type="signal peptide" evidence="2">
    <location>
        <begin position="1"/>
        <end position="26"/>
    </location>
</feature>
<proteinExistence type="predicted"/>
<feature type="region of interest" description="Disordered" evidence="1">
    <location>
        <begin position="28"/>
        <end position="48"/>
    </location>
</feature>
<comment type="caution">
    <text evidence="3">The sequence shown here is derived from an EMBL/GenBank/DDBJ whole genome shotgun (WGS) entry which is preliminary data.</text>
</comment>
<feature type="compositionally biased region" description="Polar residues" evidence="1">
    <location>
        <begin position="28"/>
        <end position="38"/>
    </location>
</feature>
<dbReference type="Proteomes" id="UP001519460">
    <property type="component" value="Unassembled WGS sequence"/>
</dbReference>
<keyword evidence="2" id="KW-0732">Signal</keyword>
<feature type="non-terminal residue" evidence="3">
    <location>
        <position position="165"/>
    </location>
</feature>
<evidence type="ECO:0000313" key="4">
    <source>
        <dbReference type="Proteomes" id="UP001519460"/>
    </source>
</evidence>
<accession>A0ABD0MA88</accession>
<name>A0ABD0MA88_9CAEN</name>
<evidence type="ECO:0000256" key="1">
    <source>
        <dbReference type="SAM" id="MobiDB-lite"/>
    </source>
</evidence>
<protein>
    <submittedName>
        <fullName evidence="3">Uncharacterized protein</fullName>
    </submittedName>
</protein>
<gene>
    <name evidence="3" type="ORF">BaRGS_00000058</name>
</gene>
<sequence length="165" mass="18500">MEAKHIPRTVIGTVFFFCMFVTNTAGQASGSTTTNNEATPPHSALPKKDTLEETVFAEMLRIVDEKFDSLSARMSVLERSVNSLNFYSIRQFREITESIEESTAATEGVRDQMAKMDGDNRALKLAVSQIGRDVNAIKTENSRMFDDIANSIVYFNQNVEERTSE</sequence>
<evidence type="ECO:0000256" key="2">
    <source>
        <dbReference type="SAM" id="SignalP"/>
    </source>
</evidence>
<dbReference type="EMBL" id="JACVVK020000001">
    <property type="protein sequence ID" value="KAK7508492.1"/>
    <property type="molecule type" value="Genomic_DNA"/>
</dbReference>
<keyword evidence="4" id="KW-1185">Reference proteome</keyword>